<dbReference type="SUPFAM" id="SSF57850">
    <property type="entry name" value="RING/U-box"/>
    <property type="match status" value="1"/>
</dbReference>
<gene>
    <name evidence="7" type="ORF">MYCIT1_LOCUS20359</name>
</gene>
<protein>
    <recommendedName>
        <fullName evidence="6">RING-type domain-containing protein</fullName>
    </recommendedName>
</protein>
<accession>A0AAD2HF87</accession>
<feature type="compositionally biased region" description="Basic and acidic residues" evidence="5">
    <location>
        <begin position="128"/>
        <end position="140"/>
    </location>
</feature>
<dbReference type="Pfam" id="PF13445">
    <property type="entry name" value="zf-RING_UBOX"/>
    <property type="match status" value="1"/>
</dbReference>
<dbReference type="Pfam" id="PF26609">
    <property type="entry name" value="DUF8191"/>
    <property type="match status" value="1"/>
</dbReference>
<sequence>MSRLERNAAIPNRSTASRKTSAPATPTPRMHSAAEPSTRRSKSRSPSRSRLLDPFSTSQTPPINNIKRKRSTDFAISPFAIPTEATVDRGQRIKSRPSSSSGAGAISIVTPPKHIHRSSAPSSSTLRPRPESSSRPDVKGKGRQHGHGSEVVPSRPVTPSSEYDRMRKDLEATKKLVHDYKKQLKKQNKTVEELKLQVQSEISAREERDRQIIDLTSKAQKNDGLIQSVESSLQCQICIELFTRPYLLTPCGHMFCLDCLQQWFRSAPQNEHDDQMDLDPDYALRRQKKCPCCRGRITRRPVPVFVIKNMVGLLRPETSASTMMEDVDPWKGLFPSLQLMCFSDEDNDEDEEDDENGSDASSIEGPYYGPASADSIDPYELVWMDDNRMYESGTDSENVSASEEEQGEIDSDEYSDQDVAYDFPRWEPPSRVVPFNNARSAMWKMLRRGCSPALVTMFGMSYSHEDGLVAHVSSLDPDDPHLGLGRHSLYLGWNVSLPPSHIEGDAEHTFIRDQLRDLQTHPVRWIVSERFGFGLLAGGIDARKLVVVDEDVDVYDTSDSEAYSNGINFV</sequence>
<proteinExistence type="predicted"/>
<dbReference type="InterPro" id="IPR001841">
    <property type="entry name" value="Znf_RING"/>
</dbReference>
<dbReference type="GO" id="GO:0008270">
    <property type="term" value="F:zinc ion binding"/>
    <property type="evidence" value="ECO:0007669"/>
    <property type="project" value="UniProtKB-KW"/>
</dbReference>
<dbReference type="PROSITE" id="PS50089">
    <property type="entry name" value="ZF_RING_2"/>
    <property type="match status" value="1"/>
</dbReference>
<dbReference type="InterPro" id="IPR058504">
    <property type="entry name" value="DUF8191"/>
</dbReference>
<dbReference type="PROSITE" id="PS00518">
    <property type="entry name" value="ZF_RING_1"/>
    <property type="match status" value="1"/>
</dbReference>
<feature type="compositionally biased region" description="Low complexity" evidence="5">
    <location>
        <begin position="98"/>
        <end position="108"/>
    </location>
</feature>
<feature type="compositionally biased region" description="Acidic residues" evidence="5">
    <location>
        <begin position="402"/>
        <end position="414"/>
    </location>
</feature>
<feature type="compositionally biased region" description="Acidic residues" evidence="5">
    <location>
        <begin position="346"/>
        <end position="357"/>
    </location>
</feature>
<evidence type="ECO:0000256" key="4">
    <source>
        <dbReference type="PROSITE-ProRule" id="PRU00175"/>
    </source>
</evidence>
<evidence type="ECO:0000256" key="1">
    <source>
        <dbReference type="ARBA" id="ARBA00022723"/>
    </source>
</evidence>
<dbReference type="Gene3D" id="3.30.40.10">
    <property type="entry name" value="Zinc/RING finger domain, C3HC4 (zinc finger)"/>
    <property type="match status" value="1"/>
</dbReference>
<feature type="region of interest" description="Disordered" evidence="5">
    <location>
        <begin position="346"/>
        <end position="374"/>
    </location>
</feature>
<evidence type="ECO:0000313" key="7">
    <source>
        <dbReference type="EMBL" id="CAK5273710.1"/>
    </source>
</evidence>
<feature type="region of interest" description="Disordered" evidence="5">
    <location>
        <begin position="390"/>
        <end position="414"/>
    </location>
</feature>
<keyword evidence="2 4" id="KW-0863">Zinc-finger</keyword>
<evidence type="ECO:0000256" key="2">
    <source>
        <dbReference type="ARBA" id="ARBA00022771"/>
    </source>
</evidence>
<keyword evidence="3" id="KW-0862">Zinc</keyword>
<keyword evidence="1" id="KW-0479">Metal-binding</keyword>
<feature type="region of interest" description="Disordered" evidence="5">
    <location>
        <begin position="85"/>
        <end position="165"/>
    </location>
</feature>
<feature type="region of interest" description="Disordered" evidence="5">
    <location>
        <begin position="1"/>
        <end position="72"/>
    </location>
</feature>
<dbReference type="AlphaFoldDB" id="A0AAD2HF87"/>
<dbReference type="InterPro" id="IPR017907">
    <property type="entry name" value="Znf_RING_CS"/>
</dbReference>
<feature type="domain" description="RING-type" evidence="6">
    <location>
        <begin position="235"/>
        <end position="294"/>
    </location>
</feature>
<feature type="compositionally biased region" description="Polar residues" evidence="5">
    <location>
        <begin position="12"/>
        <end position="24"/>
    </location>
</feature>
<dbReference type="EMBL" id="CAVNYO010000399">
    <property type="protein sequence ID" value="CAK5273710.1"/>
    <property type="molecule type" value="Genomic_DNA"/>
</dbReference>
<evidence type="ECO:0000259" key="6">
    <source>
        <dbReference type="PROSITE" id="PS50089"/>
    </source>
</evidence>
<name>A0AAD2HF87_9AGAR</name>
<evidence type="ECO:0000313" key="8">
    <source>
        <dbReference type="Proteomes" id="UP001295794"/>
    </source>
</evidence>
<dbReference type="InterPro" id="IPR047126">
    <property type="entry name" value="RNF141-like"/>
</dbReference>
<keyword evidence="8" id="KW-1185">Reference proteome</keyword>
<dbReference type="PANTHER" id="PTHR12109">
    <property type="entry name" value="RING FINGER PROTEIN 141-RELATED"/>
    <property type="match status" value="1"/>
</dbReference>
<dbReference type="InterPro" id="IPR027370">
    <property type="entry name" value="Znf-RING_euk"/>
</dbReference>
<evidence type="ECO:0000256" key="5">
    <source>
        <dbReference type="SAM" id="MobiDB-lite"/>
    </source>
</evidence>
<dbReference type="InterPro" id="IPR013083">
    <property type="entry name" value="Znf_RING/FYVE/PHD"/>
</dbReference>
<dbReference type="SMART" id="SM00184">
    <property type="entry name" value="RING"/>
    <property type="match status" value="1"/>
</dbReference>
<dbReference type="Proteomes" id="UP001295794">
    <property type="component" value="Unassembled WGS sequence"/>
</dbReference>
<evidence type="ECO:0000256" key="3">
    <source>
        <dbReference type="ARBA" id="ARBA00022833"/>
    </source>
</evidence>
<organism evidence="7 8">
    <name type="scientific">Mycena citricolor</name>
    <dbReference type="NCBI Taxonomy" id="2018698"/>
    <lineage>
        <taxon>Eukaryota</taxon>
        <taxon>Fungi</taxon>
        <taxon>Dikarya</taxon>
        <taxon>Basidiomycota</taxon>
        <taxon>Agaricomycotina</taxon>
        <taxon>Agaricomycetes</taxon>
        <taxon>Agaricomycetidae</taxon>
        <taxon>Agaricales</taxon>
        <taxon>Marasmiineae</taxon>
        <taxon>Mycenaceae</taxon>
        <taxon>Mycena</taxon>
    </lineage>
</organism>
<reference evidence="7" key="1">
    <citation type="submission" date="2023-11" db="EMBL/GenBank/DDBJ databases">
        <authorList>
            <person name="De Vega J J."/>
            <person name="De Vega J J."/>
        </authorList>
    </citation>
    <scope>NUCLEOTIDE SEQUENCE</scope>
</reference>
<comment type="caution">
    <text evidence="7">The sequence shown here is derived from an EMBL/GenBank/DDBJ whole genome shotgun (WGS) entry which is preliminary data.</text>
</comment>